<dbReference type="InterPro" id="IPR012318">
    <property type="entry name" value="HTH_CRP"/>
</dbReference>
<dbReference type="CDD" id="cd00038">
    <property type="entry name" value="CAP_ED"/>
    <property type="match status" value="1"/>
</dbReference>
<keyword evidence="2" id="KW-0238">DNA-binding</keyword>
<gene>
    <name evidence="6" type="ORF">FHP08_01290</name>
</gene>
<evidence type="ECO:0000259" key="5">
    <source>
        <dbReference type="PROSITE" id="PS51063"/>
    </source>
</evidence>
<evidence type="ECO:0000259" key="4">
    <source>
        <dbReference type="PROSITE" id="PS50042"/>
    </source>
</evidence>
<evidence type="ECO:0000313" key="6">
    <source>
        <dbReference type="EMBL" id="TXL68352.1"/>
    </source>
</evidence>
<dbReference type="Gene3D" id="2.60.120.10">
    <property type="entry name" value="Jelly Rolls"/>
    <property type="match status" value="1"/>
</dbReference>
<dbReference type="Pfam" id="PF00027">
    <property type="entry name" value="cNMP_binding"/>
    <property type="match status" value="1"/>
</dbReference>
<protein>
    <submittedName>
        <fullName evidence="6">Crp/Fnr family transcriptional regulator</fullName>
    </submittedName>
</protein>
<accession>A0A5C8P418</accession>
<dbReference type="OrthoDB" id="7643467at2"/>
<dbReference type="InterPro" id="IPR018490">
    <property type="entry name" value="cNMP-bd_dom_sf"/>
</dbReference>
<evidence type="ECO:0000256" key="1">
    <source>
        <dbReference type="ARBA" id="ARBA00023015"/>
    </source>
</evidence>
<evidence type="ECO:0000256" key="2">
    <source>
        <dbReference type="ARBA" id="ARBA00023125"/>
    </source>
</evidence>
<sequence>MVCSWPVEHQAADPLLARGNLSGGTPIEVPGPSPSVRTPARHPFCLMCDVVDHPDEAPEPGEPGARSGSVRIPLLAGARLFEAGTVGKAIYVVQSGIVKETIPCPDNSVCIVRLVSKGGVVGLSALLGEPHPHSAYVMHPGVACRIPVPLIDEMRRDDPRVTERIFRDWHQAIADADRILGEFGKGPARARLARLLLFLRSQLAPGEPLWLRRTDVASLLAITPVSVARLLAEFKREGLIDEEKRRCVDLDVERLGELARCRNQPEA</sequence>
<dbReference type="PROSITE" id="PS50042">
    <property type="entry name" value="CNMP_BINDING_3"/>
    <property type="match status" value="1"/>
</dbReference>
<dbReference type="SUPFAM" id="SSF51206">
    <property type="entry name" value="cAMP-binding domain-like"/>
    <property type="match status" value="1"/>
</dbReference>
<keyword evidence="3" id="KW-0804">Transcription</keyword>
<evidence type="ECO:0000313" key="7">
    <source>
        <dbReference type="Proteomes" id="UP000321548"/>
    </source>
</evidence>
<keyword evidence="7" id="KW-1185">Reference proteome</keyword>
<dbReference type="GO" id="GO:0003677">
    <property type="term" value="F:DNA binding"/>
    <property type="evidence" value="ECO:0007669"/>
    <property type="project" value="UniProtKB-KW"/>
</dbReference>
<dbReference type="GO" id="GO:0006355">
    <property type="term" value="P:regulation of DNA-templated transcription"/>
    <property type="evidence" value="ECO:0007669"/>
    <property type="project" value="InterPro"/>
</dbReference>
<dbReference type="PROSITE" id="PS51063">
    <property type="entry name" value="HTH_CRP_2"/>
    <property type="match status" value="1"/>
</dbReference>
<comment type="caution">
    <text evidence="6">The sequence shown here is derived from an EMBL/GenBank/DDBJ whole genome shotgun (WGS) entry which is preliminary data.</text>
</comment>
<reference evidence="6 7" key="1">
    <citation type="submission" date="2019-06" db="EMBL/GenBank/DDBJ databases">
        <title>Quisquiliibacterium sp. nov., isolated from a maize field.</title>
        <authorList>
            <person name="Lin S.-Y."/>
            <person name="Tsai C.-F."/>
            <person name="Young C.-C."/>
        </authorList>
    </citation>
    <scope>NUCLEOTIDE SEQUENCE [LARGE SCALE GENOMIC DNA]</scope>
    <source>
        <strain evidence="6 7">CC-CFT501</strain>
    </source>
</reference>
<dbReference type="Proteomes" id="UP000321548">
    <property type="component" value="Unassembled WGS sequence"/>
</dbReference>
<dbReference type="SUPFAM" id="SSF46785">
    <property type="entry name" value="Winged helix' DNA-binding domain"/>
    <property type="match status" value="1"/>
</dbReference>
<dbReference type="InterPro" id="IPR000595">
    <property type="entry name" value="cNMP-bd_dom"/>
</dbReference>
<dbReference type="EMBL" id="VDUY01000001">
    <property type="protein sequence ID" value="TXL68352.1"/>
    <property type="molecule type" value="Genomic_DNA"/>
</dbReference>
<name>A0A5C8P418_9BURK</name>
<dbReference type="InterPro" id="IPR014710">
    <property type="entry name" value="RmlC-like_jellyroll"/>
</dbReference>
<dbReference type="Pfam" id="PF13545">
    <property type="entry name" value="HTH_Crp_2"/>
    <property type="match status" value="1"/>
</dbReference>
<feature type="domain" description="Cyclic nucleotide-binding" evidence="4">
    <location>
        <begin position="76"/>
        <end position="137"/>
    </location>
</feature>
<keyword evidence="1" id="KW-0805">Transcription regulation</keyword>
<dbReference type="RefSeq" id="WP_147702493.1">
    <property type="nucleotide sequence ID" value="NZ_VDUY01000001.1"/>
</dbReference>
<feature type="domain" description="HTH crp-type" evidence="5">
    <location>
        <begin position="186"/>
        <end position="253"/>
    </location>
</feature>
<dbReference type="AlphaFoldDB" id="A0A5C8P418"/>
<evidence type="ECO:0000256" key="3">
    <source>
        <dbReference type="ARBA" id="ARBA00023163"/>
    </source>
</evidence>
<organism evidence="6 7">
    <name type="scientific">Zeimonas arvi</name>
    <dbReference type="NCBI Taxonomy" id="2498847"/>
    <lineage>
        <taxon>Bacteria</taxon>
        <taxon>Pseudomonadati</taxon>
        <taxon>Pseudomonadota</taxon>
        <taxon>Betaproteobacteria</taxon>
        <taxon>Burkholderiales</taxon>
        <taxon>Burkholderiaceae</taxon>
        <taxon>Zeimonas</taxon>
    </lineage>
</organism>
<dbReference type="InterPro" id="IPR036390">
    <property type="entry name" value="WH_DNA-bd_sf"/>
</dbReference>
<proteinExistence type="predicted"/>